<reference evidence="18" key="1">
    <citation type="submission" date="2022-11" db="UniProtKB">
        <authorList>
            <consortium name="WormBaseParasite"/>
        </authorList>
    </citation>
    <scope>IDENTIFICATION</scope>
</reference>
<feature type="transmembrane region" description="Helical" evidence="11">
    <location>
        <begin position="359"/>
        <end position="380"/>
    </location>
</feature>
<dbReference type="InterPro" id="IPR031805">
    <property type="entry name" value="Piezo_TM25-28"/>
</dbReference>
<evidence type="ECO:0000313" key="17">
    <source>
        <dbReference type="Proteomes" id="UP000887540"/>
    </source>
</evidence>
<name>A0A914CBF5_9BILA</name>
<feature type="region of interest" description="Disordered" evidence="10">
    <location>
        <begin position="1217"/>
        <end position="1248"/>
    </location>
</feature>
<feature type="transmembrane region" description="Helical" evidence="11">
    <location>
        <begin position="140"/>
        <end position="163"/>
    </location>
</feature>
<feature type="transmembrane region" description="Helical" evidence="11">
    <location>
        <begin position="2057"/>
        <end position="2078"/>
    </location>
</feature>
<keyword evidence="5 11" id="KW-0812">Transmembrane</keyword>
<keyword evidence="3" id="KW-0813">Transport</keyword>
<feature type="domain" description="Piezo non-specific cation channel cap" evidence="12">
    <location>
        <begin position="2118"/>
        <end position="2413"/>
    </location>
</feature>
<feature type="transmembrane region" description="Helical" evidence="11">
    <location>
        <begin position="714"/>
        <end position="730"/>
    </location>
</feature>
<feature type="transmembrane region" description="Helical" evidence="11">
    <location>
        <begin position="878"/>
        <end position="896"/>
    </location>
</feature>
<dbReference type="Pfam" id="PF12166">
    <property type="entry name" value="Piezo_cap"/>
    <property type="match status" value="1"/>
</dbReference>
<sequence>MAIANQVSIKREDDERTFYEALTNSQYYPIIPKESKIEDEPVRRKTPVICLENEENGEEKEGKENQEKGEEEAGRENQDKGEEEEGEENQEKEKISRKISRVIVQQFSKISVISKVSNLPFGGAWKFIESKSYVLSLITMIAWSLCYHSWSTFALLISSCLIWMHPGSKALYFKLAPYIVIYAETLLCFQYIFGLPLTQNELPDDNPAIIRQLGFEKPRERPPFYDLMLKSVFNFIFWLTLRQKYLGLLMGESTTKMVEEEGEKVEKPRIVVENEGGEINAMMISSVLFEGEGKLAKVGRFCREWVSKLWILVTLALLLVIALNDPVVFYRIIYMGFFLTFLVLFQVSFPTWRKTLRNFWMACIGYCLLVITMIYTYQFYGIPEFYEKYLWISEDIARSFGLEQTSAGDLLFRLLTPISFMVFALIQVNFFHEEIMKITAVWEEEVYGLKLRFLMTKLKLFQRQMNDLEKALLIKKKTSTISSLQVDPSMHKSHSSRERVKILLGKMEERCKQVLSYRQNVWNVAWRIFEIHIGKMLAVLMVYISISEVSLLNIPFMICIAIILPVEKLIPQICKFLAAYTSIAIILKMIFHMEFLKVTEIVCEGNGTNSTVYPFGWFGLQHTWDIFEYIKPHLALIFLLSFREVIHLRQFLYRRANRLVEPPRGIIFNGIERKHADKDTFHCLLYLSNYFFYKFGIEICFISSVLMIGYRNDFYSVMYAVWLIVLLIRNRPKQALIWKNYTIFLAVMFALQYMLCVGIPGFLCFGYPWDSWDENLVEWLCLPSIKTPPNPDKLYGDFMQLLFASCQLYVFQLEAKFGNKYPGGSNETISLVTNKGQRFVFNLVVGLFKVNPKKKIPKNSTVPDFISDSRTMLDKLKLVFFMHFYWVTLAIVFIAGTTHVTLFAAGYVFGCFVFLWMGNSLFFKPIVMALRLWNMLLYYNVTVIALKISLQLVGCVYIGSMYKNFCWLLQLFGIACLKTGYNARELIDPEILSVCEVPHEETGIFYDGLCFIFLLIQKRAFGSEYFKHVITELRAQQFFASRGAEIIAKINKQDKEEAEEKECEILAKVKSKMRKIRERNSRDNKALGFVGGGVNGEEREESEKMTNLDVSVDTPTPITPQMPQVSPTVSKPLRPAVLKIPGSVSTIQKPQPAELPEALKMQVFDISKKLEPDIKKSLSTIKESIEKLESIDSGTPLSTPRSPLSFDKPSKILLRPKISLGTMSKKDGDSDSDEWSVTSEERNLNKRKTSIESGVKGLGPLQLLNFAFKKGAIKDAVKESNEIEATHDRLEKEMEETYGVSDYRTIRRAILKQKARQKAKADYDEDTFDVDAPKRSTGTQDTLQVLPPSLTRQLTKMSKNDSLSIDYRMNTMSSTESDDVPPADSLVYRRKSTATRMMEDIKIAQIQPSLSKITRIKLKLKEFKLYCKDFVKNLSLFFVLLGRGTMESLINYLMRLSRDYRYIAYIIQEEKRVHKQLFSESLNNDLSREERQKQREMIREKLQNFHMSNSLLTDEHFRKLHQRIEEDEEKEEELPQKKISLELQPQTKLSTELHKKLSRSCENVKIVIEAPEEIKIQSEDEVEKGITSDGTGTHTGSSTPKTSSTHRKPEQENVRSEMLCYALVVLNHIHSASFISMPLPMMMLLWGTLTIPKPSKRFWIAVITYTEALVIIKYIFQFGFFPWNHTAPSLDPFWPPRILGIEKRPKYAAWDLALLMALFFHRNVLMSIGLWKNEDEDPQKDIEDDTLSMDETSKSSDVISRTQSFTSQNAKMRMRKYTMASITGLITTHFNKQEVTKEFKEIQHEIKHKVESKYGRVREFFRRLLNPENQLPIDIYAPMFICDVACFIILIFGYSSFGTDQGPGSVAAYLEENKVPGTLVAMLIIQFVLIVIDRALFLRKFLFGKLVFQICLVIFIHVWMFLLLPAATDRLFVNNFVCKVWYAVKIVYFIISAKQIRHGYPKRNIRHGYPKRNVGNVLTNSYSAIYMLLYKAYMLIPFLFELGLLMDWMWKDTSLSLGEWITLHDIYSNISMLKCERNIEEDYPSPKGVKKRPLIKYGWGGFLLFLIIIIIWFPLVLFSMANTVGTRHLPVECTCKLTIAGYQPLYESTAQLGDVRSLTIEEYDELYYTYRSSKTALSYIDDYDYNDVIIANIDGNSSSRWHISPPARHSLVQKLNSNLPMSIHFEWTFKRAPDDKLQFGVVEDFRLIELPPGHQIRLDLIDMIASQANNSIRIPNLFPSMVKVPGEGKADAVSQLLNEHLRGDYSKPMESTFNDVLLELDSRDGYEWWKVRMIDPVFDPILTNEPVIKDKIVFYGFVDKVFPKTFSFITGGGILGLYISLIFVLGKTIRGEVTDSMPKIMFQELPNVDRILQLCLDIFLVRDAGEFELEEELYAKLVFLFRSPATLIKWTKEKPA</sequence>
<evidence type="ECO:0000256" key="7">
    <source>
        <dbReference type="ARBA" id="ARBA00023065"/>
    </source>
</evidence>
<feature type="transmembrane region" description="Helical" evidence="11">
    <location>
        <begin position="2326"/>
        <end position="2346"/>
    </location>
</feature>
<feature type="compositionally biased region" description="Basic and acidic residues" evidence="10">
    <location>
        <begin position="59"/>
        <end position="80"/>
    </location>
</feature>
<feature type="transmembrane region" description="Helical" evidence="11">
    <location>
        <begin position="683"/>
        <end position="708"/>
    </location>
</feature>
<feature type="domain" description="Piezo TM1-24" evidence="15">
    <location>
        <begin position="45"/>
        <end position="437"/>
    </location>
</feature>
<feature type="region of interest" description="Disordered" evidence="10">
    <location>
        <begin position="29"/>
        <end position="93"/>
    </location>
</feature>
<evidence type="ECO:0000256" key="5">
    <source>
        <dbReference type="ARBA" id="ARBA00022692"/>
    </source>
</evidence>
<evidence type="ECO:0000256" key="11">
    <source>
        <dbReference type="SAM" id="Phobius"/>
    </source>
</evidence>
<evidence type="ECO:0000256" key="6">
    <source>
        <dbReference type="ARBA" id="ARBA00022989"/>
    </source>
</evidence>
<evidence type="ECO:0000313" key="18">
    <source>
        <dbReference type="WBParaSite" id="ACRNAN_Path_756.g2857.t2"/>
    </source>
</evidence>
<comment type="similarity">
    <text evidence="2">Belongs to the PIEZO (TC 1.A.75) family.</text>
</comment>
<dbReference type="InterPro" id="IPR031334">
    <property type="entry name" value="Piezo_cap_dom"/>
</dbReference>
<accession>A0A914CBF5</accession>
<feature type="transmembrane region" description="Helical" evidence="11">
    <location>
        <begin position="1658"/>
        <end position="1676"/>
    </location>
</feature>
<feature type="transmembrane region" description="Helical" evidence="11">
    <location>
        <begin position="537"/>
        <end position="563"/>
    </location>
</feature>
<evidence type="ECO:0000259" key="16">
    <source>
        <dbReference type="Pfam" id="PF24874"/>
    </source>
</evidence>
<feature type="domain" description="Piezo TM25-28" evidence="13">
    <location>
        <begin position="858"/>
        <end position="1086"/>
    </location>
</feature>
<dbReference type="InterPro" id="IPR027272">
    <property type="entry name" value="Piezo"/>
</dbReference>
<dbReference type="Proteomes" id="UP000887540">
    <property type="component" value="Unplaced"/>
</dbReference>
<feature type="transmembrane region" description="Helical" evidence="11">
    <location>
        <begin position="1906"/>
        <end position="1928"/>
    </location>
</feature>
<dbReference type="Pfam" id="PF15917">
    <property type="entry name" value="Piezo_TM25-28"/>
    <property type="match status" value="1"/>
</dbReference>
<feature type="domain" description="Piezo THU9 and anchor" evidence="16">
    <location>
        <begin position="1834"/>
        <end position="2079"/>
    </location>
</feature>
<feature type="transmembrane region" description="Helical" evidence="11">
    <location>
        <begin position="569"/>
        <end position="587"/>
    </location>
</feature>
<feature type="compositionally biased region" description="Basic and acidic residues" evidence="10">
    <location>
        <begin position="33"/>
        <end position="43"/>
    </location>
</feature>
<evidence type="ECO:0000256" key="2">
    <source>
        <dbReference type="ARBA" id="ARBA00007821"/>
    </source>
</evidence>
<feature type="transmembrane region" description="Helical" evidence="11">
    <location>
        <begin position="794"/>
        <end position="811"/>
    </location>
</feature>
<dbReference type="Pfam" id="PF24874">
    <property type="entry name" value="Piezo_THU9_anchor"/>
    <property type="match status" value="1"/>
</dbReference>
<feature type="transmembrane region" description="Helical" evidence="11">
    <location>
        <begin position="1940"/>
        <end position="1956"/>
    </location>
</feature>
<organism evidence="17 18">
    <name type="scientific">Acrobeloides nanus</name>
    <dbReference type="NCBI Taxonomy" id="290746"/>
    <lineage>
        <taxon>Eukaryota</taxon>
        <taxon>Metazoa</taxon>
        <taxon>Ecdysozoa</taxon>
        <taxon>Nematoda</taxon>
        <taxon>Chromadorea</taxon>
        <taxon>Rhabditida</taxon>
        <taxon>Tylenchina</taxon>
        <taxon>Cephalobomorpha</taxon>
        <taxon>Cephaloboidea</taxon>
        <taxon>Cephalobidae</taxon>
        <taxon>Acrobeloides</taxon>
    </lineage>
</organism>
<dbReference type="GO" id="GO:0008381">
    <property type="term" value="F:mechanosensitive monoatomic ion channel activity"/>
    <property type="evidence" value="ECO:0007669"/>
    <property type="project" value="InterPro"/>
</dbReference>
<feature type="transmembrane region" description="Helical" evidence="11">
    <location>
        <begin position="1621"/>
        <end position="1646"/>
    </location>
</feature>
<dbReference type="Pfam" id="PF23188">
    <property type="entry name" value="THU_Piezo1"/>
    <property type="match status" value="1"/>
</dbReference>
<feature type="transmembrane region" description="Helical" evidence="11">
    <location>
        <begin position="935"/>
        <end position="959"/>
    </location>
</feature>
<feature type="transmembrane region" description="Helical" evidence="11">
    <location>
        <begin position="175"/>
        <end position="193"/>
    </location>
</feature>
<keyword evidence="8 11" id="KW-0472">Membrane</keyword>
<feature type="transmembrane region" description="Helical" evidence="11">
    <location>
        <begin position="1977"/>
        <end position="2000"/>
    </location>
</feature>
<dbReference type="PANTHER" id="PTHR47049">
    <property type="entry name" value="PIEZO-TYPE MECHANOSENSITIVE ION CHANNEL HOMOLOG"/>
    <property type="match status" value="1"/>
</dbReference>
<keyword evidence="17" id="KW-1185">Reference proteome</keyword>
<feature type="region of interest" description="Disordered" evidence="10">
    <location>
        <begin position="1578"/>
        <end position="1611"/>
    </location>
</feature>
<evidence type="ECO:0000259" key="12">
    <source>
        <dbReference type="Pfam" id="PF12166"/>
    </source>
</evidence>
<dbReference type="WBParaSite" id="ACRNAN_Path_756.g2857.t2">
    <property type="protein sequence ID" value="ACRNAN_Path_756.g2857.t2"/>
    <property type="gene ID" value="ACRNAN_Path_756.g2857"/>
</dbReference>
<keyword evidence="9" id="KW-0407">Ion channel</keyword>
<comment type="subcellular location">
    <subcellularLocation>
        <location evidence="1">Cell membrane</location>
        <topology evidence="1">Multi-pass membrane protein</topology>
    </subcellularLocation>
</comment>
<feature type="transmembrane region" description="Helical" evidence="11">
    <location>
        <begin position="1707"/>
        <end position="1725"/>
    </location>
</feature>
<evidence type="ECO:0000256" key="10">
    <source>
        <dbReference type="SAM" id="MobiDB-lite"/>
    </source>
</evidence>
<keyword evidence="4" id="KW-1003">Cell membrane</keyword>
<feature type="compositionally biased region" description="Low complexity" evidence="10">
    <location>
        <begin position="1587"/>
        <end position="1603"/>
    </location>
</feature>
<feature type="transmembrane region" description="Helical" evidence="11">
    <location>
        <begin position="305"/>
        <end position="323"/>
    </location>
</feature>
<feature type="transmembrane region" description="Helical" evidence="11">
    <location>
        <begin position="329"/>
        <end position="347"/>
    </location>
</feature>
<dbReference type="InterPro" id="IPR056769">
    <property type="entry name" value="Piezo_TM1-24"/>
</dbReference>
<evidence type="ECO:0000259" key="15">
    <source>
        <dbReference type="Pfam" id="PF24871"/>
    </source>
</evidence>
<keyword evidence="7" id="KW-0406">Ion transport</keyword>
<proteinExistence type="inferred from homology"/>
<keyword evidence="6 11" id="KW-1133">Transmembrane helix</keyword>
<feature type="domain" description="Piezo transmembrane helical unit" evidence="14">
    <location>
        <begin position="1615"/>
        <end position="1732"/>
    </location>
</feature>
<dbReference type="GO" id="GO:0005886">
    <property type="term" value="C:plasma membrane"/>
    <property type="evidence" value="ECO:0007669"/>
    <property type="project" value="UniProtKB-SubCell"/>
</dbReference>
<dbReference type="PANTHER" id="PTHR47049:SF2">
    <property type="entry name" value="PIEZO-TYPE MECHANOSENSITIVE ION CHANNEL HOMOLOG"/>
    <property type="match status" value="1"/>
</dbReference>
<feature type="transmembrane region" description="Helical" evidence="11">
    <location>
        <begin position="902"/>
        <end position="923"/>
    </location>
</feature>
<evidence type="ECO:0000259" key="13">
    <source>
        <dbReference type="Pfam" id="PF15917"/>
    </source>
</evidence>
<evidence type="ECO:0000256" key="1">
    <source>
        <dbReference type="ARBA" id="ARBA00004651"/>
    </source>
</evidence>
<evidence type="ECO:0000256" key="9">
    <source>
        <dbReference type="ARBA" id="ARBA00023303"/>
    </source>
</evidence>
<evidence type="ECO:0000256" key="8">
    <source>
        <dbReference type="ARBA" id="ARBA00023136"/>
    </source>
</evidence>
<protein>
    <submittedName>
        <fullName evidence="18">Piezo-type mechanosensitive ion channel component</fullName>
    </submittedName>
</protein>
<dbReference type="Pfam" id="PF24871">
    <property type="entry name" value="Piezo_TM1-24"/>
    <property type="match status" value="1"/>
</dbReference>
<feature type="transmembrane region" description="Helical" evidence="11">
    <location>
        <begin position="742"/>
        <end position="769"/>
    </location>
</feature>
<evidence type="ECO:0000259" key="14">
    <source>
        <dbReference type="Pfam" id="PF23188"/>
    </source>
</evidence>
<dbReference type="InterPro" id="IPR056770">
    <property type="entry name" value="Piezo_THU9_anchor"/>
</dbReference>
<evidence type="ECO:0000256" key="3">
    <source>
        <dbReference type="ARBA" id="ARBA00022448"/>
    </source>
</evidence>
<dbReference type="InterPro" id="IPR056768">
    <property type="entry name" value="THU_Piezo"/>
</dbReference>
<feature type="transmembrane region" description="Helical" evidence="11">
    <location>
        <begin position="1877"/>
        <end position="1897"/>
    </location>
</feature>
<evidence type="ECO:0000256" key="4">
    <source>
        <dbReference type="ARBA" id="ARBA00022475"/>
    </source>
</evidence>
<feature type="transmembrane region" description="Helical" evidence="11">
    <location>
        <begin position="1835"/>
        <end position="1857"/>
    </location>
</feature>
<feature type="transmembrane region" description="Helical" evidence="11">
    <location>
        <begin position="410"/>
        <end position="431"/>
    </location>
</feature>